<dbReference type="Proteomes" id="UP000322234">
    <property type="component" value="Unassembled WGS sequence"/>
</dbReference>
<evidence type="ECO:0000313" key="2">
    <source>
        <dbReference type="EMBL" id="MXQ89609.1"/>
    </source>
</evidence>
<reference evidence="2" key="1">
    <citation type="submission" date="2019-10" db="EMBL/GenBank/DDBJ databases">
        <title>The sequence and de novo assembly of the wild yak genome.</title>
        <authorList>
            <person name="Liu Y."/>
        </authorList>
    </citation>
    <scope>NUCLEOTIDE SEQUENCE [LARGE SCALE GENOMIC DNA]</scope>
    <source>
        <strain evidence="2">WY2019</strain>
    </source>
</reference>
<sequence length="67" mass="7416">MVVLFDRARSFGRDAHGAKIPGKSSLSRKQNKPEDPQGINNKTDFGAMEFDLAACTRSLYNKTSPLM</sequence>
<name>A0A6B0RHJ7_9CETA</name>
<feature type="compositionally biased region" description="Basic and acidic residues" evidence="1">
    <location>
        <begin position="1"/>
        <end position="17"/>
    </location>
</feature>
<protein>
    <submittedName>
        <fullName evidence="2">Uncharacterized protein</fullName>
    </submittedName>
</protein>
<comment type="caution">
    <text evidence="2">The sequence shown here is derived from an EMBL/GenBank/DDBJ whole genome shotgun (WGS) entry which is preliminary data.</text>
</comment>
<proteinExistence type="predicted"/>
<organism evidence="2 3">
    <name type="scientific">Bos mutus</name>
    <name type="common">wild yak</name>
    <dbReference type="NCBI Taxonomy" id="72004"/>
    <lineage>
        <taxon>Eukaryota</taxon>
        <taxon>Metazoa</taxon>
        <taxon>Chordata</taxon>
        <taxon>Craniata</taxon>
        <taxon>Vertebrata</taxon>
        <taxon>Euteleostomi</taxon>
        <taxon>Mammalia</taxon>
        <taxon>Eutheria</taxon>
        <taxon>Laurasiatheria</taxon>
        <taxon>Artiodactyla</taxon>
        <taxon>Ruminantia</taxon>
        <taxon>Pecora</taxon>
        <taxon>Bovidae</taxon>
        <taxon>Bovinae</taxon>
        <taxon>Bos</taxon>
    </lineage>
</organism>
<dbReference type="EMBL" id="VBQZ03000057">
    <property type="protein sequence ID" value="MXQ89609.1"/>
    <property type="molecule type" value="Genomic_DNA"/>
</dbReference>
<evidence type="ECO:0000313" key="3">
    <source>
        <dbReference type="Proteomes" id="UP000322234"/>
    </source>
</evidence>
<feature type="region of interest" description="Disordered" evidence="1">
    <location>
        <begin position="1"/>
        <end position="43"/>
    </location>
</feature>
<accession>A0A6B0RHJ7</accession>
<evidence type="ECO:0000256" key="1">
    <source>
        <dbReference type="SAM" id="MobiDB-lite"/>
    </source>
</evidence>
<keyword evidence="3" id="KW-1185">Reference proteome</keyword>
<dbReference type="AlphaFoldDB" id="A0A6B0RHJ7"/>
<gene>
    <name evidence="2" type="ORF">E5288_WYG022201</name>
</gene>